<evidence type="ECO:0000256" key="2">
    <source>
        <dbReference type="ARBA" id="ARBA00022723"/>
    </source>
</evidence>
<dbReference type="GO" id="GO:0030182">
    <property type="term" value="P:neuron differentiation"/>
    <property type="evidence" value="ECO:0007669"/>
    <property type="project" value="TreeGrafter"/>
</dbReference>
<dbReference type="InterPro" id="IPR001781">
    <property type="entry name" value="Znf_LIM"/>
</dbReference>
<dbReference type="SMART" id="SM00132">
    <property type="entry name" value="LIM"/>
    <property type="match status" value="1"/>
</dbReference>
<dbReference type="PROSITE" id="PS00478">
    <property type="entry name" value="LIM_DOMAIN_1"/>
    <property type="match status" value="1"/>
</dbReference>
<dbReference type="GO" id="GO:0000977">
    <property type="term" value="F:RNA polymerase II transcription regulatory region sequence-specific DNA binding"/>
    <property type="evidence" value="ECO:0007669"/>
    <property type="project" value="TreeGrafter"/>
</dbReference>
<dbReference type="CDD" id="cd00086">
    <property type="entry name" value="homeodomain"/>
    <property type="match status" value="1"/>
</dbReference>
<evidence type="ECO:0000256" key="10">
    <source>
        <dbReference type="PROSITE-ProRule" id="PRU00125"/>
    </source>
</evidence>
<evidence type="ECO:0000259" key="13">
    <source>
        <dbReference type="PROSITE" id="PS50023"/>
    </source>
</evidence>
<proteinExistence type="predicted"/>
<evidence type="ECO:0000256" key="4">
    <source>
        <dbReference type="ARBA" id="ARBA00022833"/>
    </source>
</evidence>
<dbReference type="PANTHER" id="PTHR24208">
    <property type="entry name" value="LIM/HOMEOBOX PROTEIN LHX"/>
    <property type="match status" value="1"/>
</dbReference>
<evidence type="ECO:0000256" key="6">
    <source>
        <dbReference type="ARBA" id="ARBA00023125"/>
    </source>
</evidence>
<evidence type="ECO:0000256" key="11">
    <source>
        <dbReference type="RuleBase" id="RU000682"/>
    </source>
</evidence>
<name>A0A6V7USB2_MELEN</name>
<evidence type="ECO:0000256" key="12">
    <source>
        <dbReference type="SAM" id="MobiDB-lite"/>
    </source>
</evidence>
<sequence>MDYLEQFCSTLTTFCVGCNLPIQSSDFVYKLKSGIVYHINCHRCIQCGRLLSPGEQIIINEQNKTICCASHFLINEELDKNNIPPFSSSPSLLFPPQQNNLNLFLNNSLIQLIPSSSQTLNNNNLIEINKLNEDKQQNKLNGTELAEKILKQNVFKMALEEIKVNNSPKKLENSGNFENNLNEKSLPSTTLLQNNLTSKSTTTISIQNNLKKKEKTEKQKLSKQNASLTVPQYPFEMYAAGEQFSRQEEEFQQLIQGAKRRGPRTTISQEQLDMLNTMFTNNPKPSKHARAILAKNSGLSMRVIQVWFQNRRSKERRLKHLCNFLRHCDDGSIKNINNEDISNDEILIIE</sequence>
<dbReference type="SMART" id="SM00389">
    <property type="entry name" value="HOX"/>
    <property type="match status" value="1"/>
</dbReference>
<keyword evidence="3" id="KW-0677">Repeat</keyword>
<dbReference type="GO" id="GO:0000981">
    <property type="term" value="F:DNA-binding transcription factor activity, RNA polymerase II-specific"/>
    <property type="evidence" value="ECO:0007669"/>
    <property type="project" value="InterPro"/>
</dbReference>
<dbReference type="OrthoDB" id="10068367at2759"/>
<evidence type="ECO:0000256" key="7">
    <source>
        <dbReference type="ARBA" id="ARBA00023155"/>
    </source>
</evidence>
<keyword evidence="7 9" id="KW-0371">Homeobox</keyword>
<dbReference type="SUPFAM" id="SSF46689">
    <property type="entry name" value="Homeodomain-like"/>
    <property type="match status" value="1"/>
</dbReference>
<keyword evidence="5 10" id="KW-0440">LIM domain</keyword>
<organism evidence="15 16">
    <name type="scientific">Meloidogyne enterolobii</name>
    <name type="common">Root-knot nematode worm</name>
    <name type="synonym">Meloidogyne mayaguensis</name>
    <dbReference type="NCBI Taxonomy" id="390850"/>
    <lineage>
        <taxon>Eukaryota</taxon>
        <taxon>Metazoa</taxon>
        <taxon>Ecdysozoa</taxon>
        <taxon>Nematoda</taxon>
        <taxon>Chromadorea</taxon>
        <taxon>Rhabditida</taxon>
        <taxon>Tylenchina</taxon>
        <taxon>Tylenchomorpha</taxon>
        <taxon>Tylenchoidea</taxon>
        <taxon>Meloidogynidae</taxon>
        <taxon>Meloidogyninae</taxon>
        <taxon>Meloidogyne</taxon>
    </lineage>
</organism>
<evidence type="ECO:0000313" key="15">
    <source>
        <dbReference type="EMBL" id="CAD2163256.1"/>
    </source>
</evidence>
<feature type="domain" description="Homeobox" evidence="14">
    <location>
        <begin position="258"/>
        <end position="318"/>
    </location>
</feature>
<keyword evidence="8 9" id="KW-0539">Nucleus</keyword>
<evidence type="ECO:0000256" key="3">
    <source>
        <dbReference type="ARBA" id="ARBA00022737"/>
    </source>
</evidence>
<keyword evidence="2 10" id="KW-0479">Metal-binding</keyword>
<comment type="subcellular location">
    <subcellularLocation>
        <location evidence="1 9 11">Nucleus</location>
    </subcellularLocation>
</comment>
<comment type="caution">
    <text evidence="15">The sequence shown here is derived from an EMBL/GenBank/DDBJ whole genome shotgun (WGS) entry which is preliminary data.</text>
</comment>
<evidence type="ECO:0000256" key="5">
    <source>
        <dbReference type="ARBA" id="ARBA00023038"/>
    </source>
</evidence>
<evidence type="ECO:0000259" key="14">
    <source>
        <dbReference type="PROSITE" id="PS50071"/>
    </source>
</evidence>
<dbReference type="Gene3D" id="2.10.110.10">
    <property type="entry name" value="Cysteine Rich Protein"/>
    <property type="match status" value="1"/>
</dbReference>
<dbReference type="PANTHER" id="PTHR24208:SF170">
    <property type="entry name" value="MECHANOSENSORY PROTEIN 3"/>
    <property type="match status" value="1"/>
</dbReference>
<dbReference type="Proteomes" id="UP000580250">
    <property type="component" value="Unassembled WGS sequence"/>
</dbReference>
<dbReference type="EMBL" id="CAJEWN010000097">
    <property type="protein sequence ID" value="CAD2163256.1"/>
    <property type="molecule type" value="Genomic_DNA"/>
</dbReference>
<keyword evidence="6 9" id="KW-0238">DNA-binding</keyword>
<dbReference type="Pfam" id="PF00046">
    <property type="entry name" value="Homeodomain"/>
    <property type="match status" value="1"/>
</dbReference>
<dbReference type="Pfam" id="PF00412">
    <property type="entry name" value="LIM"/>
    <property type="match status" value="1"/>
</dbReference>
<dbReference type="GO" id="GO:0046872">
    <property type="term" value="F:metal ion binding"/>
    <property type="evidence" value="ECO:0007669"/>
    <property type="project" value="UniProtKB-KW"/>
</dbReference>
<gene>
    <name evidence="15" type="ORF">MENT_LOCUS15896</name>
</gene>
<dbReference type="PROSITE" id="PS50023">
    <property type="entry name" value="LIM_DOMAIN_2"/>
    <property type="match status" value="1"/>
</dbReference>
<dbReference type="GO" id="GO:0005634">
    <property type="term" value="C:nucleus"/>
    <property type="evidence" value="ECO:0007669"/>
    <property type="project" value="UniProtKB-SubCell"/>
</dbReference>
<dbReference type="PROSITE" id="PS00027">
    <property type="entry name" value="HOMEOBOX_1"/>
    <property type="match status" value="1"/>
</dbReference>
<evidence type="ECO:0000256" key="8">
    <source>
        <dbReference type="ARBA" id="ARBA00023242"/>
    </source>
</evidence>
<dbReference type="AlphaFoldDB" id="A0A6V7USB2"/>
<feature type="region of interest" description="Disordered" evidence="12">
    <location>
        <begin position="168"/>
        <end position="189"/>
    </location>
</feature>
<dbReference type="InterPro" id="IPR050453">
    <property type="entry name" value="LIM_Homeobox_TF"/>
</dbReference>
<evidence type="ECO:0000256" key="1">
    <source>
        <dbReference type="ARBA" id="ARBA00004123"/>
    </source>
</evidence>
<keyword evidence="4 10" id="KW-0862">Zinc</keyword>
<protein>
    <submittedName>
        <fullName evidence="15">Uncharacterized protein</fullName>
    </submittedName>
</protein>
<evidence type="ECO:0000256" key="9">
    <source>
        <dbReference type="PROSITE-ProRule" id="PRU00108"/>
    </source>
</evidence>
<dbReference type="Gene3D" id="1.10.10.60">
    <property type="entry name" value="Homeodomain-like"/>
    <property type="match status" value="1"/>
</dbReference>
<feature type="DNA-binding region" description="Homeobox" evidence="9">
    <location>
        <begin position="260"/>
        <end position="319"/>
    </location>
</feature>
<dbReference type="PROSITE" id="PS50071">
    <property type="entry name" value="HOMEOBOX_2"/>
    <property type="match status" value="1"/>
</dbReference>
<accession>A0A6V7USB2</accession>
<dbReference type="InterPro" id="IPR009057">
    <property type="entry name" value="Homeodomain-like_sf"/>
</dbReference>
<feature type="domain" description="LIM zinc-binding" evidence="13">
    <location>
        <begin position="13"/>
        <end position="78"/>
    </location>
</feature>
<dbReference type="InterPro" id="IPR001356">
    <property type="entry name" value="HD"/>
</dbReference>
<evidence type="ECO:0000313" key="16">
    <source>
        <dbReference type="Proteomes" id="UP000580250"/>
    </source>
</evidence>
<reference evidence="15 16" key="1">
    <citation type="submission" date="2020-08" db="EMBL/GenBank/DDBJ databases">
        <authorList>
            <person name="Koutsovoulos G."/>
            <person name="Danchin GJ E."/>
        </authorList>
    </citation>
    <scope>NUCLEOTIDE SEQUENCE [LARGE SCALE GENOMIC DNA]</scope>
</reference>
<dbReference type="InterPro" id="IPR017970">
    <property type="entry name" value="Homeobox_CS"/>
</dbReference>